<dbReference type="InterPro" id="IPR047641">
    <property type="entry name" value="ABC_transpr_MalK/UgpC-like"/>
</dbReference>
<dbReference type="RefSeq" id="WP_197723458.1">
    <property type="nucleotide sequence ID" value="NZ_AP017378.1"/>
</dbReference>
<dbReference type="PROSITE" id="PS00211">
    <property type="entry name" value="ABC_TRANSPORTER_1"/>
    <property type="match status" value="1"/>
</dbReference>
<dbReference type="InterPro" id="IPR027417">
    <property type="entry name" value="P-loop_NTPase"/>
</dbReference>
<dbReference type="Proteomes" id="UP000269883">
    <property type="component" value="Chromosome"/>
</dbReference>
<evidence type="ECO:0000256" key="4">
    <source>
        <dbReference type="ARBA" id="ARBA00022692"/>
    </source>
</evidence>
<dbReference type="InterPro" id="IPR013611">
    <property type="entry name" value="Transp-assoc_OB_typ2"/>
</dbReference>
<dbReference type="InterPro" id="IPR017871">
    <property type="entry name" value="ABC_transporter-like_CS"/>
</dbReference>
<dbReference type="Pfam" id="PF00005">
    <property type="entry name" value="ABC_tran"/>
    <property type="match status" value="1"/>
</dbReference>
<organism evidence="13 14">
    <name type="scientific">Desulfovibrio ferrophilus</name>
    <dbReference type="NCBI Taxonomy" id="241368"/>
    <lineage>
        <taxon>Bacteria</taxon>
        <taxon>Pseudomonadati</taxon>
        <taxon>Thermodesulfobacteriota</taxon>
        <taxon>Desulfovibrionia</taxon>
        <taxon>Desulfovibrionales</taxon>
        <taxon>Desulfovibrionaceae</taxon>
        <taxon>Desulfovibrio</taxon>
    </lineage>
</organism>
<dbReference type="InterPro" id="IPR035906">
    <property type="entry name" value="MetI-like_sf"/>
</dbReference>
<dbReference type="PROSITE" id="PS51257">
    <property type="entry name" value="PROKAR_LIPOPROTEIN"/>
    <property type="match status" value="1"/>
</dbReference>
<dbReference type="InterPro" id="IPR003439">
    <property type="entry name" value="ABC_transporter-like_ATP-bd"/>
</dbReference>
<keyword evidence="2 10" id="KW-0813">Transport</keyword>
<evidence type="ECO:0000256" key="1">
    <source>
        <dbReference type="ARBA" id="ARBA00004651"/>
    </source>
</evidence>
<dbReference type="InterPro" id="IPR008995">
    <property type="entry name" value="Mo/tungstate-bd_C_term_dom"/>
</dbReference>
<keyword evidence="4 10" id="KW-0812">Transmembrane</keyword>
<keyword evidence="14" id="KW-1185">Reference proteome</keyword>
<comment type="similarity">
    <text evidence="10">Belongs to the binding-protein-dependent transport system permease family.</text>
</comment>
<keyword evidence="3" id="KW-1003">Cell membrane</keyword>
<keyword evidence="9 10" id="KW-0472">Membrane</keyword>
<dbReference type="Pfam" id="PF08402">
    <property type="entry name" value="TOBE_2"/>
    <property type="match status" value="1"/>
</dbReference>
<feature type="transmembrane region" description="Helical" evidence="10">
    <location>
        <begin position="129"/>
        <end position="147"/>
    </location>
</feature>
<dbReference type="Pfam" id="PF00528">
    <property type="entry name" value="BPD_transp_1"/>
    <property type="match status" value="1"/>
</dbReference>
<dbReference type="AlphaFoldDB" id="A0A2Z6AXY7"/>
<name>A0A2Z6AXY7_9BACT</name>
<feature type="transmembrane region" description="Helical" evidence="10">
    <location>
        <begin position="100"/>
        <end position="123"/>
    </location>
</feature>
<keyword evidence="7" id="KW-1278">Translocase</keyword>
<keyword evidence="8 10" id="KW-1133">Transmembrane helix</keyword>
<dbReference type="GO" id="GO:0016887">
    <property type="term" value="F:ATP hydrolysis activity"/>
    <property type="evidence" value="ECO:0007669"/>
    <property type="project" value="InterPro"/>
</dbReference>
<evidence type="ECO:0000259" key="11">
    <source>
        <dbReference type="PROSITE" id="PS50893"/>
    </source>
</evidence>
<feature type="domain" description="ABC transmembrane type-1" evidence="12">
    <location>
        <begin position="62"/>
        <end position="250"/>
    </location>
</feature>
<dbReference type="Gene3D" id="1.10.3720.10">
    <property type="entry name" value="MetI-like"/>
    <property type="match status" value="1"/>
</dbReference>
<dbReference type="InterPro" id="IPR003593">
    <property type="entry name" value="AAA+_ATPase"/>
</dbReference>
<gene>
    <name evidence="13" type="ORF">DFE_1344</name>
</gene>
<dbReference type="CDD" id="cd06261">
    <property type="entry name" value="TM_PBP2"/>
    <property type="match status" value="1"/>
</dbReference>
<feature type="domain" description="ABC transporter" evidence="11">
    <location>
        <begin position="293"/>
        <end position="525"/>
    </location>
</feature>
<sequence>MKKNGVLFGTQLGLTLACCAFLIVPVCQSVLAGVTVNAFKGISSGLTLRWVGEVWVLYSDTIFRSLYIGLACLAVCLVVGVPAAYFMVRMKSRWTKLLEELLVLPLAIPGLAIALGLLLSYGGFKDFRMSWLFILAGHVLFCLPFMVRSVAAVMSMIDLDALEEGAASLGAGFGRRFLNVVVPNSMPGIVSGALMVFTLSIGEFNLTWMLHTPLTKTLPVGLADSYASMRMEIGSAYTLYFFVLIIPLLTAMQWVGSRSVDKVAADDSDQSDLLEVTPMTTANIERESRGVPVILKSCGKTFPDGTVGLKPFDLTITAGQTVVLLGPSGCGKTTTLRIIAGLESPDKGGRVMFGDDDVTDVPIEKRNVGMVFQSYALFPNMTVSRNIEYGLRVRGDDSAKRSARVKEMLAMMQIEHLADRRVDQLSGGQRQRVALSRAIAVRPRVLLLDEPLTALDAKLRDSLRTEIDQLLKRLGITAVYVTHDQGEAMALGDVIVVMDHGEVVQSGSPRDIYFTPSNRFVADFIGTVNTLTCPVQAGQIQFPGGQSLSIADLEDVCDNGQSLVELFFRPEAVSIVNPGEGLLTGEVAAASFLGEKTRLRVRLEDGAVCTVDAPGDKAFALGDSVSFNVSSRSLRSLGGGGVC</sequence>
<dbReference type="Gene3D" id="2.40.50.140">
    <property type="entry name" value="Nucleic acid-binding proteins"/>
    <property type="match status" value="1"/>
</dbReference>
<dbReference type="PANTHER" id="PTHR43875:SF15">
    <property type="entry name" value="TREHALOSE IMPORT ATP-BINDING PROTEIN SUGC"/>
    <property type="match status" value="1"/>
</dbReference>
<dbReference type="GO" id="GO:0055052">
    <property type="term" value="C:ATP-binding cassette (ABC) transporter complex, substrate-binding subunit-containing"/>
    <property type="evidence" value="ECO:0007669"/>
    <property type="project" value="TreeGrafter"/>
</dbReference>
<evidence type="ECO:0000259" key="12">
    <source>
        <dbReference type="PROSITE" id="PS50928"/>
    </source>
</evidence>
<dbReference type="SUPFAM" id="SSF50331">
    <property type="entry name" value="MOP-like"/>
    <property type="match status" value="1"/>
</dbReference>
<dbReference type="SUPFAM" id="SSF161098">
    <property type="entry name" value="MetI-like"/>
    <property type="match status" value="1"/>
</dbReference>
<comment type="subcellular location">
    <subcellularLocation>
        <location evidence="1 10">Cell membrane</location>
        <topology evidence="1 10">Multi-pass membrane protein</topology>
    </subcellularLocation>
</comment>
<dbReference type="SUPFAM" id="SSF52540">
    <property type="entry name" value="P-loop containing nucleoside triphosphate hydrolases"/>
    <property type="match status" value="1"/>
</dbReference>
<evidence type="ECO:0000256" key="6">
    <source>
        <dbReference type="ARBA" id="ARBA00022840"/>
    </source>
</evidence>
<reference evidence="13 14" key="1">
    <citation type="journal article" date="2018" name="Sci. Adv.">
        <title>Multi-heme cytochromes provide a pathway for survival in energy-limited environments.</title>
        <authorList>
            <person name="Deng X."/>
            <person name="Dohmae N."/>
            <person name="Nealson K.H."/>
            <person name="Hashimoto K."/>
            <person name="Okamoto A."/>
        </authorList>
    </citation>
    <scope>NUCLEOTIDE SEQUENCE [LARGE SCALE GENOMIC DNA]</scope>
    <source>
        <strain evidence="13 14">IS5</strain>
    </source>
</reference>
<dbReference type="PROSITE" id="PS50928">
    <property type="entry name" value="ABC_TM1"/>
    <property type="match status" value="1"/>
</dbReference>
<dbReference type="GO" id="GO:0140359">
    <property type="term" value="F:ABC-type transporter activity"/>
    <property type="evidence" value="ECO:0007669"/>
    <property type="project" value="UniProtKB-ARBA"/>
</dbReference>
<dbReference type="SMART" id="SM00382">
    <property type="entry name" value="AAA"/>
    <property type="match status" value="1"/>
</dbReference>
<dbReference type="InterPro" id="IPR000515">
    <property type="entry name" value="MetI-like"/>
</dbReference>
<evidence type="ECO:0000256" key="9">
    <source>
        <dbReference type="ARBA" id="ARBA00023136"/>
    </source>
</evidence>
<evidence type="ECO:0000256" key="2">
    <source>
        <dbReference type="ARBA" id="ARBA00022448"/>
    </source>
</evidence>
<dbReference type="InterPro" id="IPR012340">
    <property type="entry name" value="NA-bd_OB-fold"/>
</dbReference>
<evidence type="ECO:0000256" key="3">
    <source>
        <dbReference type="ARBA" id="ARBA00022475"/>
    </source>
</evidence>
<dbReference type="GO" id="GO:0005524">
    <property type="term" value="F:ATP binding"/>
    <property type="evidence" value="ECO:0007669"/>
    <property type="project" value="UniProtKB-KW"/>
</dbReference>
<dbReference type="PANTHER" id="PTHR43875">
    <property type="entry name" value="MALTODEXTRIN IMPORT ATP-BINDING PROTEIN MSMX"/>
    <property type="match status" value="1"/>
</dbReference>
<evidence type="ECO:0000256" key="7">
    <source>
        <dbReference type="ARBA" id="ARBA00022967"/>
    </source>
</evidence>
<dbReference type="PROSITE" id="PS50893">
    <property type="entry name" value="ABC_TRANSPORTER_2"/>
    <property type="match status" value="1"/>
</dbReference>
<accession>A0A2Z6AXY7</accession>
<feature type="transmembrane region" description="Helical" evidence="10">
    <location>
        <begin position="66"/>
        <end position="88"/>
    </location>
</feature>
<dbReference type="FunFam" id="3.40.50.300:FF:000042">
    <property type="entry name" value="Maltose/maltodextrin ABC transporter, ATP-binding protein"/>
    <property type="match status" value="1"/>
</dbReference>
<keyword evidence="6" id="KW-0067">ATP-binding</keyword>
<evidence type="ECO:0000313" key="13">
    <source>
        <dbReference type="EMBL" id="BBD08070.1"/>
    </source>
</evidence>
<dbReference type="Gene3D" id="2.40.50.100">
    <property type="match status" value="1"/>
</dbReference>
<keyword evidence="5" id="KW-0547">Nucleotide-binding</keyword>
<evidence type="ECO:0000256" key="10">
    <source>
        <dbReference type="RuleBase" id="RU363032"/>
    </source>
</evidence>
<protein>
    <submittedName>
        <fullName evidence="13">ABC-type transporter, ATPase component</fullName>
    </submittedName>
</protein>
<evidence type="ECO:0000256" key="8">
    <source>
        <dbReference type="ARBA" id="ARBA00022989"/>
    </source>
</evidence>
<proteinExistence type="inferred from homology"/>
<feature type="transmembrane region" description="Helical" evidence="10">
    <location>
        <begin position="237"/>
        <end position="256"/>
    </location>
</feature>
<dbReference type="EMBL" id="AP017378">
    <property type="protein sequence ID" value="BBD08070.1"/>
    <property type="molecule type" value="Genomic_DNA"/>
</dbReference>
<dbReference type="KEGG" id="dfl:DFE_1344"/>
<evidence type="ECO:0000256" key="5">
    <source>
        <dbReference type="ARBA" id="ARBA00022741"/>
    </source>
</evidence>
<dbReference type="Gene3D" id="3.40.50.300">
    <property type="entry name" value="P-loop containing nucleotide triphosphate hydrolases"/>
    <property type="match status" value="1"/>
</dbReference>
<evidence type="ECO:0000313" key="14">
    <source>
        <dbReference type="Proteomes" id="UP000269883"/>
    </source>
</evidence>